<sequence>MVTSEQVARAAGVSRTTVSRVLNGSPRISPAMRQRVHEAIASLGYEPDVVAQSLVRQRSRVIALGLFPQEAGLSLSELGQTRHYFYLDLLKHIEQAAASAFYDLLMPSRPQNASPEQYIRSLHTRRVAGTVMLGLGPGDSRTQALIQADIPTIFIDSMGQGKRATYVKSDNADGARQVVEHLLTLGHRRIAFIIGQTMDLPGMERLFGSQQALAQAGLTMDPTLVRACGWDTDNAYEAARTLLAERRDFTAIVAGSDLMAVGILRALYEHGLRVPGDISVTGFDDVDLCRYTYPPLTTVRQDRRAMGEGAVQRLLSMIDDEEEEREPSPLIVPTSLVARHSTGPVAT</sequence>
<dbReference type="InterPro" id="IPR046335">
    <property type="entry name" value="LacI/GalR-like_sensor"/>
</dbReference>
<dbReference type="Proteomes" id="UP000597444">
    <property type="component" value="Unassembled WGS sequence"/>
</dbReference>
<accession>A0A8J3IWN2</accession>
<dbReference type="EMBL" id="BNJK01000001">
    <property type="protein sequence ID" value="GHO96681.1"/>
    <property type="molecule type" value="Genomic_DNA"/>
</dbReference>
<evidence type="ECO:0000259" key="4">
    <source>
        <dbReference type="PROSITE" id="PS50932"/>
    </source>
</evidence>
<reference evidence="5" key="1">
    <citation type="submission" date="2020-10" db="EMBL/GenBank/DDBJ databases">
        <title>Taxonomic study of unclassified bacteria belonging to the class Ktedonobacteria.</title>
        <authorList>
            <person name="Yabe S."/>
            <person name="Wang C.M."/>
            <person name="Zheng Y."/>
            <person name="Sakai Y."/>
            <person name="Cavaletti L."/>
            <person name="Monciardini P."/>
            <person name="Donadio S."/>
        </authorList>
    </citation>
    <scope>NUCLEOTIDE SEQUENCE</scope>
    <source>
        <strain evidence="5">ID150040</strain>
    </source>
</reference>
<dbReference type="RefSeq" id="WP_220207287.1">
    <property type="nucleotide sequence ID" value="NZ_BNJK01000001.1"/>
</dbReference>
<dbReference type="Gene3D" id="3.40.50.2300">
    <property type="match status" value="2"/>
</dbReference>
<dbReference type="Gene3D" id="1.10.260.40">
    <property type="entry name" value="lambda repressor-like DNA-binding domains"/>
    <property type="match status" value="1"/>
</dbReference>
<evidence type="ECO:0000313" key="6">
    <source>
        <dbReference type="Proteomes" id="UP000597444"/>
    </source>
</evidence>
<dbReference type="SUPFAM" id="SSF53822">
    <property type="entry name" value="Periplasmic binding protein-like I"/>
    <property type="match status" value="1"/>
</dbReference>
<evidence type="ECO:0000313" key="5">
    <source>
        <dbReference type="EMBL" id="GHO96681.1"/>
    </source>
</evidence>
<dbReference type="PROSITE" id="PS50932">
    <property type="entry name" value="HTH_LACI_2"/>
    <property type="match status" value="1"/>
</dbReference>
<dbReference type="InterPro" id="IPR010982">
    <property type="entry name" value="Lambda_DNA-bd_dom_sf"/>
</dbReference>
<dbReference type="GO" id="GO:0003700">
    <property type="term" value="F:DNA-binding transcription factor activity"/>
    <property type="evidence" value="ECO:0007669"/>
    <property type="project" value="TreeGrafter"/>
</dbReference>
<dbReference type="InterPro" id="IPR028082">
    <property type="entry name" value="Peripla_BP_I"/>
</dbReference>
<dbReference type="Pfam" id="PF00356">
    <property type="entry name" value="LacI"/>
    <property type="match status" value="1"/>
</dbReference>
<keyword evidence="2" id="KW-0238">DNA-binding</keyword>
<evidence type="ECO:0000256" key="1">
    <source>
        <dbReference type="ARBA" id="ARBA00023015"/>
    </source>
</evidence>
<organism evidence="5 6">
    <name type="scientific">Reticulibacter mediterranei</name>
    <dbReference type="NCBI Taxonomy" id="2778369"/>
    <lineage>
        <taxon>Bacteria</taxon>
        <taxon>Bacillati</taxon>
        <taxon>Chloroflexota</taxon>
        <taxon>Ktedonobacteria</taxon>
        <taxon>Ktedonobacterales</taxon>
        <taxon>Reticulibacteraceae</taxon>
        <taxon>Reticulibacter</taxon>
    </lineage>
</organism>
<keyword evidence="3" id="KW-0804">Transcription</keyword>
<comment type="caution">
    <text evidence="5">The sequence shown here is derived from an EMBL/GenBank/DDBJ whole genome shotgun (WGS) entry which is preliminary data.</text>
</comment>
<dbReference type="PANTHER" id="PTHR30146">
    <property type="entry name" value="LACI-RELATED TRANSCRIPTIONAL REPRESSOR"/>
    <property type="match status" value="1"/>
</dbReference>
<dbReference type="CDD" id="cd06267">
    <property type="entry name" value="PBP1_LacI_sugar_binding-like"/>
    <property type="match status" value="1"/>
</dbReference>
<gene>
    <name evidence="5" type="primary">lacI_4</name>
    <name evidence="5" type="ORF">KSF_067290</name>
</gene>
<name>A0A8J3IWN2_9CHLR</name>
<proteinExistence type="predicted"/>
<keyword evidence="1" id="KW-0805">Transcription regulation</keyword>
<dbReference type="PANTHER" id="PTHR30146:SF109">
    <property type="entry name" value="HTH-TYPE TRANSCRIPTIONAL REGULATOR GALS"/>
    <property type="match status" value="1"/>
</dbReference>
<dbReference type="AlphaFoldDB" id="A0A8J3IWN2"/>
<dbReference type="GO" id="GO:0000976">
    <property type="term" value="F:transcription cis-regulatory region binding"/>
    <property type="evidence" value="ECO:0007669"/>
    <property type="project" value="TreeGrafter"/>
</dbReference>
<dbReference type="InterPro" id="IPR000843">
    <property type="entry name" value="HTH_LacI"/>
</dbReference>
<dbReference type="Pfam" id="PF13377">
    <property type="entry name" value="Peripla_BP_3"/>
    <property type="match status" value="1"/>
</dbReference>
<dbReference type="CDD" id="cd01392">
    <property type="entry name" value="HTH_LacI"/>
    <property type="match status" value="1"/>
</dbReference>
<dbReference type="SUPFAM" id="SSF47413">
    <property type="entry name" value="lambda repressor-like DNA-binding domains"/>
    <property type="match status" value="1"/>
</dbReference>
<feature type="domain" description="HTH lacI-type" evidence="4">
    <location>
        <begin position="2"/>
        <end position="56"/>
    </location>
</feature>
<evidence type="ECO:0000256" key="3">
    <source>
        <dbReference type="ARBA" id="ARBA00023163"/>
    </source>
</evidence>
<keyword evidence="6" id="KW-1185">Reference proteome</keyword>
<dbReference type="SMART" id="SM00354">
    <property type="entry name" value="HTH_LACI"/>
    <property type="match status" value="1"/>
</dbReference>
<protein>
    <submittedName>
        <fullName evidence="5">LacI family transcriptional regulator</fullName>
    </submittedName>
</protein>
<evidence type="ECO:0000256" key="2">
    <source>
        <dbReference type="ARBA" id="ARBA00023125"/>
    </source>
</evidence>